<sequence length="324" mass="35194">MAAKVVLLTGATGMIGFKIMTLLLEAGYNVRAAVRDQAGFNKISTLPPVFRHSSQLTCTVVPDITVPGAYDEAVQDVEYIIHVASPLVGHVQEGNPEVSYLQPAIRGIVITGSILSIASIENIAKGEIINESTRCANKQPPFTTDFAAYGASKALSYEAVQNFVKDRKPSFDVINILPTFVIGRDETVTEASRIAKGTNGLVMNPILGINRPYPLPGFTVHLDDVAIMHVLALDPKIQGNQDFLAASPGPGWNNWSESFGIIQKCYSKQYDEGIFRFEFGSPPVTVPVQVSSEKATKTFALKFKSFDEQVSSVVDHYLELLGQS</sequence>
<gene>
    <name evidence="1" type="ORF">NQ176_g2576</name>
</gene>
<accession>A0ACC1NPV7</accession>
<dbReference type="EMBL" id="JANJQO010000191">
    <property type="protein sequence ID" value="KAJ2980546.1"/>
    <property type="molecule type" value="Genomic_DNA"/>
</dbReference>
<protein>
    <submittedName>
        <fullName evidence="1">Uncharacterized protein</fullName>
    </submittedName>
</protein>
<proteinExistence type="predicted"/>
<name>A0ACC1NPV7_9HYPO</name>
<organism evidence="1 2">
    <name type="scientific">Zarea fungicola</name>
    <dbReference type="NCBI Taxonomy" id="93591"/>
    <lineage>
        <taxon>Eukaryota</taxon>
        <taxon>Fungi</taxon>
        <taxon>Dikarya</taxon>
        <taxon>Ascomycota</taxon>
        <taxon>Pezizomycotina</taxon>
        <taxon>Sordariomycetes</taxon>
        <taxon>Hypocreomycetidae</taxon>
        <taxon>Hypocreales</taxon>
        <taxon>Cordycipitaceae</taxon>
        <taxon>Zarea</taxon>
    </lineage>
</organism>
<dbReference type="Proteomes" id="UP001143910">
    <property type="component" value="Unassembled WGS sequence"/>
</dbReference>
<reference evidence="1" key="1">
    <citation type="submission" date="2022-08" db="EMBL/GenBank/DDBJ databases">
        <title>Genome Sequence of Lecanicillium fungicola.</title>
        <authorList>
            <person name="Buettner E."/>
        </authorList>
    </citation>
    <scope>NUCLEOTIDE SEQUENCE</scope>
    <source>
        <strain evidence="1">Babe33</strain>
    </source>
</reference>
<keyword evidence="2" id="KW-1185">Reference proteome</keyword>
<evidence type="ECO:0000313" key="2">
    <source>
        <dbReference type="Proteomes" id="UP001143910"/>
    </source>
</evidence>
<evidence type="ECO:0000313" key="1">
    <source>
        <dbReference type="EMBL" id="KAJ2980546.1"/>
    </source>
</evidence>
<comment type="caution">
    <text evidence="1">The sequence shown here is derived from an EMBL/GenBank/DDBJ whole genome shotgun (WGS) entry which is preliminary data.</text>
</comment>